<dbReference type="OrthoDB" id="410783at2759"/>
<name>A0A1Q9DS90_SYMMI</name>
<dbReference type="EMBL" id="LSRX01000410">
    <property type="protein sequence ID" value="OLP98040.1"/>
    <property type="molecule type" value="Genomic_DNA"/>
</dbReference>
<dbReference type="Gene3D" id="3.40.50.150">
    <property type="entry name" value="Vaccinia Virus protein VP39"/>
    <property type="match status" value="1"/>
</dbReference>
<proteinExistence type="predicted"/>
<feature type="region of interest" description="Disordered" evidence="1">
    <location>
        <begin position="2036"/>
        <end position="2070"/>
    </location>
</feature>
<feature type="region of interest" description="Disordered" evidence="1">
    <location>
        <begin position="1576"/>
        <end position="1618"/>
    </location>
</feature>
<keyword evidence="4" id="KW-1185">Reference proteome</keyword>
<dbReference type="SUPFAM" id="SSF53335">
    <property type="entry name" value="S-adenosyl-L-methionine-dependent methyltransferases"/>
    <property type="match status" value="1"/>
</dbReference>
<evidence type="ECO:0000256" key="1">
    <source>
        <dbReference type="SAM" id="MobiDB-lite"/>
    </source>
</evidence>
<organism evidence="3 4">
    <name type="scientific">Symbiodinium microadriaticum</name>
    <name type="common">Dinoflagellate</name>
    <name type="synonym">Zooxanthella microadriatica</name>
    <dbReference type="NCBI Taxonomy" id="2951"/>
    <lineage>
        <taxon>Eukaryota</taxon>
        <taxon>Sar</taxon>
        <taxon>Alveolata</taxon>
        <taxon>Dinophyceae</taxon>
        <taxon>Suessiales</taxon>
        <taxon>Symbiodiniaceae</taxon>
        <taxon>Symbiodinium</taxon>
    </lineage>
</organism>
<evidence type="ECO:0000313" key="3">
    <source>
        <dbReference type="EMBL" id="OLP98040.1"/>
    </source>
</evidence>
<feature type="region of interest" description="Disordered" evidence="1">
    <location>
        <begin position="2321"/>
        <end position="2366"/>
    </location>
</feature>
<dbReference type="InterPro" id="IPR029063">
    <property type="entry name" value="SAM-dependent_MTases_sf"/>
</dbReference>
<dbReference type="Proteomes" id="UP000186817">
    <property type="component" value="Unassembled WGS sequence"/>
</dbReference>
<gene>
    <name evidence="3" type="ORF">AK812_SmicGene19550</name>
</gene>
<evidence type="ECO:0000313" key="4">
    <source>
        <dbReference type="Proteomes" id="UP000186817"/>
    </source>
</evidence>
<feature type="signal peptide" evidence="2">
    <location>
        <begin position="1"/>
        <end position="17"/>
    </location>
</feature>
<feature type="compositionally biased region" description="Acidic residues" evidence="1">
    <location>
        <begin position="2343"/>
        <end position="2356"/>
    </location>
</feature>
<keyword evidence="2" id="KW-0732">Signal</keyword>
<comment type="caution">
    <text evidence="3">The sequence shown here is derived from an EMBL/GenBank/DDBJ whole genome shotgun (WGS) entry which is preliminary data.</text>
</comment>
<protein>
    <submittedName>
        <fullName evidence="3">Uncharacterized protein</fullName>
    </submittedName>
</protein>
<accession>A0A1Q9DS90</accession>
<feature type="compositionally biased region" description="Basic and acidic residues" evidence="1">
    <location>
        <begin position="2357"/>
        <end position="2366"/>
    </location>
</feature>
<feature type="region of interest" description="Disordered" evidence="1">
    <location>
        <begin position="1466"/>
        <end position="1491"/>
    </location>
</feature>
<feature type="chain" id="PRO_5043467091" evidence="2">
    <location>
        <begin position="18"/>
        <end position="2891"/>
    </location>
</feature>
<reference evidence="3 4" key="1">
    <citation type="submission" date="2016-02" db="EMBL/GenBank/DDBJ databases">
        <title>Genome analysis of coral dinoflagellate symbionts highlights evolutionary adaptations to a symbiotic lifestyle.</title>
        <authorList>
            <person name="Aranda M."/>
            <person name="Li Y."/>
            <person name="Liew Y.J."/>
            <person name="Baumgarten S."/>
            <person name="Simakov O."/>
            <person name="Wilson M."/>
            <person name="Piel J."/>
            <person name="Ashoor H."/>
            <person name="Bougouffa S."/>
            <person name="Bajic V.B."/>
            <person name="Ryu T."/>
            <person name="Ravasi T."/>
            <person name="Bayer T."/>
            <person name="Micklem G."/>
            <person name="Kim H."/>
            <person name="Bhak J."/>
            <person name="Lajeunesse T.C."/>
            <person name="Voolstra C.R."/>
        </authorList>
    </citation>
    <scope>NUCLEOTIDE SEQUENCE [LARGE SCALE GENOMIC DNA]</scope>
    <source>
        <strain evidence="3 4">CCMP2467</strain>
    </source>
</reference>
<sequence>MHILTMVVLWLCSVAHPRQRMTVDGHAHHLRLEQSSAWFKGLLQDAGVPCSWTTTHVLHADKFKLQGVLQIDERDVQSWNGSLTSWSREGMPLHDYYHNPLDSFIVRAKSVFKLDDARPVYTKRDNRMRESQLSGADGIFQPSGLDFNVLAALPGFERLVHDAFGRAPSRATLSEVLQRWGVPPDGFDGIAACLLPEPISELVLQGRWQDLLWIGRWGWFKSPLCKQGMWEGFRVPPAVQAAKGQHEVLRSEPLDLLEVEGFLQNLRRWSPVVLSQCNSEEERAGEQMHLEAFATWLRQLLLYFRPYFAKEAADLQAKRRPDLSGHQRYSHSQLLGMVLFAWHLRDSVALTDVMPSALQAIMPDFFALTSVAKGVQVLKQSKSLLRNAQLGVDIALMLVRCRQLQASGPSARYGWADSSAVAKSDWLISKHQAVPESRCPELWQSWSELVHSTDVDNDNEREGLDAAVASRRKALTQELMAEVRVHTQPPQALALGLTAIESKLAALLYSFFLEVGSMKGLRDFLSTFVSFTTDMGTEMGTASFILDDLQKLLPEWLADPLLLPDVDGGGEDENSGAFEGLSLFMPRAIIIPGALHICSNLCKDVSGKLSHWSLFLKQLALFEALLCNRDRRERFLATCVSANSEDRRLFKNFSGSLYEKRWGAVISFLRKLVPLLVAFEKHWNHDKYLHAYHQRDGAGAEADEGVRFVAADLSAALGSSMFHAYIQMVMSLFNVVEDLSSWFEGCACHQAQLKRQKGKHTRSSRKEIELCGPYAFCPMKGKRAPELAAGCLNEVFSKLVNLGKTSLLKVIQVRKLGAEDEVLVMQDFEAGRSYIQLGLQVKMNFWSKLPWRLAALSHTDAAVARAAAADMLETTAGLAGFEGDASLVHHPTTLHFLGNGSLLRPMIQEFANGEAMHDFLRSEACKLAFMPVVERSIEAKHSLISRRVQKNWRSGRIVSLTLRVPDIKAEIAADATYLQTLVEAFAETRDPMRAARQLGIQEHPDLVSAVFDRWHHARVTGIVNRIVYRCDLQSKFESHAAVRAGHDRESGKRARLAQKEMQRIVQASPAPPAGPRTEEERYTSMLRLAIEDHFTQLTSARSQPCVYSLDVSSDPTGSAPALTALDAAFEGQEVVGVARARATDSRLISDVEDAAQEPKLYFEGAEIVHFQVVHASPSNMHTVPMPRAAGTRLTKGQYAVSIHSLVEDGDGFRHIALEPVTQGQTSVAILSGLAAGRLDVLQETFTQFSLGPLSYNIKGFKAQGCSCSAEVSQLVRCCAFPAGDGRCEVPLENGRVPRQWEELEAAGFIECVSENEDNMKDYVFTEAGAAGIQAVVTLVEPKLVCQPRSDLALTDLSVYELIKKLEDSGWTWSCLPTKTQQKKELCYSADSDKTWYFGSGLPSPLYLQCLLRAEELRNLGVVSIPHYSSTPSTTYKRLLQGEAVVTGPVRPPARLALLDDVDEGRGSLEPLELQPPSDFVFDDETSPDGPRIHTMEEIEEALGWFSSPEDSGEEHGRTPRPPLDVESQPPAAGSGDVSLAHPAEPAGNSLFVFPEATPFLSWRHDALAMDVDGVTVESPQRRRVSKRQRLEDENEDAPGTPDRAGAPDVDSTDSGPKSFEEMMGWAKKLLSSALAFISMKGMNEAAVLKRLFSVKLLVTTSYSGIGVPEISLHFLQDALRALGGGGELACCIHASTEIDRFCRRLLEAHHKQTRSEHLFGDLLERIRKQDVAAVEELQGKYKKLFDAEVQRRSKTAAISPAQRKTLVSKYGRAFVTAPLQYLSTNASLSRACECHCYKHDRCCRIWPENSKDKGTLHLEVAGVTCTPWSMSGKQMGWLDPNSIPCIVWMFSMQVASPGIIVNECTPLFDVEVLERVLQDTHVCATNVFGPTDMGVPCNRVRRYTVLIRKDLCCDLGFFSKETFRHLIAAPVAADASVFLRATPDQIQAFMNDLAEQRGLQPQAEHGLQCSSRAQSLVENAAREVQGCGPRVLESMSRSQATNIAGNTMRGMSEFQLSFDLDEDMAGVEERDGTMDAAVPQEDDPQPPQAKAASRDLKGRHKSTKGGKDSKTLRQCKACLQKKPESEFAVNQAVDMECKKFLDSISKQARAQGPEAVKWYQETRSDPTKCKKMIESYKVAYKSWAANGKQGKLKWSVIQYRESLSAESGTRVSENQQMMWEKQAKLFWQSVDGGCWTEEEAEQKWASLVALAKTGEVVSDKKGPERKPLRVAVTKEDMVYNYNDVSKKRSLDFSDKPVKNMDDAVLSKTVKRVLSSHDNIATSSSGASAMPEGNQLAQMMLQGGAGQAFEGATLKIGQVQNLLPESDEEPPVTPAKKLKKEDEQGGEGADEADTANDTEDKKGSEKWFDKDRAINAAQKTLGSQEKKVLDLHKLRVQELTAALEMIAALAPEDREHFAGEQKIATVRLNFLRAIDSTSQELEGLIQKFQDPISPSKTEASETASMAGVLALGNSPPCKTFAELRLLVELSACKDEVLGCTTMEEITEHKKTFAKVKAPFLDLLGSAHAARLFKVWCLLFGSVEGWLFRSFGFRTDSCYFPGVLQVVLNDIKKVQKVLASEKAKAATSKAKPPGKKDMPGSTPQHAIFEEAANVSQKFEPVGESNWKSLQLDLPAIINIEPDTLGKLFSVEAKLGLGQLKKMFKANGAQTPRAEVALDLVIVRNIASALEQKIPEGMSFYIGKADAVATASKELSDQLHKAMLTTGYAISPGHATFAMEKLFLPCLRFASEGIRQIVLLPYDKLMHHLAPEAKDIFDAQVKQSATQFLKFCSQDKLKAYVDSGGKCYSGKVRTGQVLYIPAGWAFAEITNELSLGLKTPLFTDMPCAREFFAKAKSSNSDNPGAREQQRVADAYLQAMSNHAKPQNKDALTAL</sequence>
<evidence type="ECO:0000256" key="2">
    <source>
        <dbReference type="SAM" id="SignalP"/>
    </source>
</evidence>
<feature type="region of interest" description="Disordered" evidence="1">
    <location>
        <begin position="1505"/>
        <end position="1542"/>
    </location>
</feature>